<name>A0A9W6NE94_9PSED</name>
<comment type="caution">
    <text evidence="1">The sequence shown here is derived from an EMBL/GenBank/DDBJ whole genome shotgun (WGS) entry which is preliminary data.</text>
</comment>
<reference evidence="1" key="2">
    <citation type="submission" date="2023-01" db="EMBL/GenBank/DDBJ databases">
        <authorList>
            <person name="Sun Q."/>
            <person name="Evtushenko L."/>
        </authorList>
    </citation>
    <scope>NUCLEOTIDE SEQUENCE</scope>
    <source>
        <strain evidence="1">VKM B-2935</strain>
    </source>
</reference>
<accession>A0A9W6NE94</accession>
<sequence>MPAYGRRLQAIGRIVAVDQAQARNPAKGAQCLRHGLGGDSKAVLRLRGGGGCIGRLNQQRYAGCQYQGKTEAVFSSQ</sequence>
<dbReference type="AlphaFoldDB" id="A0A9W6NE94"/>
<reference evidence="1" key="1">
    <citation type="journal article" date="2014" name="Int. J. Syst. Evol. Microbiol.">
        <title>Complete genome sequence of Corynebacterium casei LMG S-19264T (=DSM 44701T), isolated from a smear-ripened cheese.</title>
        <authorList>
            <consortium name="US DOE Joint Genome Institute (JGI-PGF)"/>
            <person name="Walter F."/>
            <person name="Albersmeier A."/>
            <person name="Kalinowski J."/>
            <person name="Ruckert C."/>
        </authorList>
    </citation>
    <scope>NUCLEOTIDE SEQUENCE</scope>
    <source>
        <strain evidence="1">VKM B-2935</strain>
    </source>
</reference>
<organism evidence="1 2">
    <name type="scientific">Pseudomonas turukhanskensis</name>
    <dbReference type="NCBI Taxonomy" id="1806536"/>
    <lineage>
        <taxon>Bacteria</taxon>
        <taxon>Pseudomonadati</taxon>
        <taxon>Pseudomonadota</taxon>
        <taxon>Gammaproteobacteria</taxon>
        <taxon>Pseudomonadales</taxon>
        <taxon>Pseudomonadaceae</taxon>
        <taxon>Pseudomonas</taxon>
    </lineage>
</organism>
<dbReference type="Proteomes" id="UP001143328">
    <property type="component" value="Unassembled WGS sequence"/>
</dbReference>
<gene>
    <name evidence="1" type="ORF">GCM10017655_05840</name>
</gene>
<dbReference type="EMBL" id="BSFN01000001">
    <property type="protein sequence ID" value="GLK87522.1"/>
    <property type="molecule type" value="Genomic_DNA"/>
</dbReference>
<protein>
    <submittedName>
        <fullName evidence="1">Uncharacterized protein</fullName>
    </submittedName>
</protein>
<evidence type="ECO:0000313" key="2">
    <source>
        <dbReference type="Proteomes" id="UP001143328"/>
    </source>
</evidence>
<keyword evidence="2" id="KW-1185">Reference proteome</keyword>
<proteinExistence type="predicted"/>
<evidence type="ECO:0000313" key="1">
    <source>
        <dbReference type="EMBL" id="GLK87522.1"/>
    </source>
</evidence>